<name>A0A846ZR96_9GAMM</name>
<sequence>MKKRNFSDINKAYKKNGFLASKGVIDEILGRDPRSSDGLAARYLRARGHEAGWHGSINFELAKKDYRHLIVEAHRFGSNGLLGFARVLYKENRAENFEEIKRLCEEAIDMDGNIKAKILLGFAYETFKKDYARASTHYFSSFLRGSKWGLGFYSSAKIRSGKPFVGLLSKFFFHALYPIFGLWDRSKSAIY</sequence>
<proteinExistence type="predicted"/>
<gene>
    <name evidence="1" type="ORF">HF690_14315</name>
</gene>
<evidence type="ECO:0000313" key="1">
    <source>
        <dbReference type="EMBL" id="NKZ40130.1"/>
    </source>
</evidence>
<evidence type="ECO:0008006" key="3">
    <source>
        <dbReference type="Google" id="ProtNLM"/>
    </source>
</evidence>
<accession>A0A846ZR96</accession>
<dbReference type="Proteomes" id="UP000541636">
    <property type="component" value="Unassembled WGS sequence"/>
</dbReference>
<keyword evidence="2" id="KW-1185">Reference proteome</keyword>
<comment type="caution">
    <text evidence="1">The sequence shown here is derived from an EMBL/GenBank/DDBJ whole genome shotgun (WGS) entry which is preliminary data.</text>
</comment>
<organism evidence="1 2">
    <name type="scientific">Oleiagrimonas citrea</name>
    <dbReference type="NCBI Taxonomy" id="1665687"/>
    <lineage>
        <taxon>Bacteria</taxon>
        <taxon>Pseudomonadati</taxon>
        <taxon>Pseudomonadota</taxon>
        <taxon>Gammaproteobacteria</taxon>
        <taxon>Lysobacterales</taxon>
        <taxon>Rhodanobacteraceae</taxon>
        <taxon>Oleiagrimonas</taxon>
    </lineage>
</organism>
<dbReference type="RefSeq" id="WP_168609921.1">
    <property type="nucleotide sequence ID" value="NZ_JAAZQD010000006.1"/>
</dbReference>
<dbReference type="EMBL" id="JAAZQD010000006">
    <property type="protein sequence ID" value="NKZ40130.1"/>
    <property type="molecule type" value="Genomic_DNA"/>
</dbReference>
<dbReference type="AlphaFoldDB" id="A0A846ZR96"/>
<evidence type="ECO:0000313" key="2">
    <source>
        <dbReference type="Proteomes" id="UP000541636"/>
    </source>
</evidence>
<protein>
    <recommendedName>
        <fullName evidence="3">Sel1 repeat family protein</fullName>
    </recommendedName>
</protein>
<reference evidence="1 2" key="1">
    <citation type="journal article" date="2017" name="Int. J. Syst. Evol. Microbiol.">
        <title>Oleiagrimonas citrea sp. nov., a marine bacterium isolated from tidal flat sediment and emended description of the genus Oleiagrimonas Fang et al. 2015 and Oleiagrimonas soli.</title>
        <authorList>
            <person name="Yang S.H."/>
            <person name="Seo H.S."/>
            <person name="Seong C.N."/>
            <person name="Kwon K.K."/>
        </authorList>
    </citation>
    <scope>NUCLEOTIDE SEQUENCE [LARGE SCALE GENOMIC DNA]</scope>
    <source>
        <strain evidence="1 2">MEBiC09124</strain>
    </source>
</reference>